<dbReference type="Gene3D" id="3.90.190.10">
    <property type="entry name" value="Protein tyrosine phosphatase superfamily"/>
    <property type="match status" value="1"/>
</dbReference>
<dbReference type="PANTHER" id="PTHR19134:SF449">
    <property type="entry name" value="TYROSINE-PROTEIN PHOSPHATASE 1"/>
    <property type="match status" value="1"/>
</dbReference>
<accession>A0A4C1V0H5</accession>
<dbReference type="PANTHER" id="PTHR19134">
    <property type="entry name" value="RECEPTOR-TYPE TYROSINE-PROTEIN PHOSPHATASE"/>
    <property type="match status" value="1"/>
</dbReference>
<gene>
    <name evidence="2" type="primary">N7</name>
    <name evidence="2" type="ORF">EVAR_81532_1</name>
</gene>
<dbReference type="InterPro" id="IPR029021">
    <property type="entry name" value="Prot-tyrosine_phosphatase-like"/>
</dbReference>
<dbReference type="PROSITE" id="PS50055">
    <property type="entry name" value="TYR_PHOSPHATASE_PTP"/>
    <property type="match status" value="1"/>
</dbReference>
<protein>
    <submittedName>
        <fullName evidence="2">Tyrosine phosphatase-like protein N3</fullName>
    </submittedName>
</protein>
<proteinExistence type="predicted"/>
<dbReference type="GO" id="GO:0004725">
    <property type="term" value="F:protein tyrosine phosphatase activity"/>
    <property type="evidence" value="ECO:0007669"/>
    <property type="project" value="InterPro"/>
</dbReference>
<dbReference type="AlphaFoldDB" id="A0A4C1V0H5"/>
<dbReference type="SMART" id="SM00194">
    <property type="entry name" value="PTPc"/>
    <property type="match status" value="1"/>
</dbReference>
<feature type="domain" description="Tyrosine-protein phosphatase" evidence="1">
    <location>
        <begin position="17"/>
        <end position="250"/>
    </location>
</feature>
<dbReference type="InterPro" id="IPR050348">
    <property type="entry name" value="Protein-Tyr_Phosphatase"/>
</dbReference>
<name>A0A4C1V0H5_EUMVA</name>
<sequence>MTFESTQELWKRKDHVKFRDVMKREHTVVSRTSLKDESLEEDRAGKLRRQAIIGNIGFDIFSVCYIDGYDTDKKFMVVNNSASELDSYNFWSLIWDSDCRVIVRFHSDNSKTHHWLKKIRDDEYAVGEFLIRKETIADKFYTQLELTIRNAILRKSKKITHYQYHGFADRDVPVDSAQLVFFLKTVNEKRNDHNTTKSDNKENARGPIAIHSVDCFERAVSICALDICLDQLTKTKSISVPDALIKIRSQTSLESFSLKNTHSLIRSCCVVHVRQIFMRRNPRTLTPIVRHSEAE</sequence>
<evidence type="ECO:0000313" key="3">
    <source>
        <dbReference type="Proteomes" id="UP000299102"/>
    </source>
</evidence>
<dbReference type="Pfam" id="PF00102">
    <property type="entry name" value="Y_phosphatase"/>
    <property type="match status" value="1"/>
</dbReference>
<comment type="caution">
    <text evidence="2">The sequence shown here is derived from an EMBL/GenBank/DDBJ whole genome shotgun (WGS) entry which is preliminary data.</text>
</comment>
<reference evidence="2 3" key="1">
    <citation type="journal article" date="2019" name="Commun. Biol.">
        <title>The bagworm genome reveals a unique fibroin gene that provides high tensile strength.</title>
        <authorList>
            <person name="Kono N."/>
            <person name="Nakamura H."/>
            <person name="Ohtoshi R."/>
            <person name="Tomita M."/>
            <person name="Numata K."/>
            <person name="Arakawa K."/>
        </authorList>
    </citation>
    <scope>NUCLEOTIDE SEQUENCE [LARGE SCALE GENOMIC DNA]</scope>
</reference>
<dbReference type="OrthoDB" id="7681196at2759"/>
<dbReference type="EMBL" id="BGZK01000251">
    <property type="protein sequence ID" value="GBP31767.1"/>
    <property type="molecule type" value="Genomic_DNA"/>
</dbReference>
<dbReference type="Proteomes" id="UP000299102">
    <property type="component" value="Unassembled WGS sequence"/>
</dbReference>
<evidence type="ECO:0000259" key="1">
    <source>
        <dbReference type="PROSITE" id="PS50055"/>
    </source>
</evidence>
<organism evidence="2 3">
    <name type="scientific">Eumeta variegata</name>
    <name type="common">Bagworm moth</name>
    <name type="synonym">Eumeta japonica</name>
    <dbReference type="NCBI Taxonomy" id="151549"/>
    <lineage>
        <taxon>Eukaryota</taxon>
        <taxon>Metazoa</taxon>
        <taxon>Ecdysozoa</taxon>
        <taxon>Arthropoda</taxon>
        <taxon>Hexapoda</taxon>
        <taxon>Insecta</taxon>
        <taxon>Pterygota</taxon>
        <taxon>Neoptera</taxon>
        <taxon>Endopterygota</taxon>
        <taxon>Lepidoptera</taxon>
        <taxon>Glossata</taxon>
        <taxon>Ditrysia</taxon>
        <taxon>Tineoidea</taxon>
        <taxon>Psychidae</taxon>
        <taxon>Oiketicinae</taxon>
        <taxon>Eumeta</taxon>
    </lineage>
</organism>
<dbReference type="InterPro" id="IPR000242">
    <property type="entry name" value="PTP_cat"/>
</dbReference>
<dbReference type="STRING" id="151549.A0A4C1V0H5"/>
<dbReference type="SUPFAM" id="SSF52799">
    <property type="entry name" value="(Phosphotyrosine protein) phosphatases II"/>
    <property type="match status" value="1"/>
</dbReference>
<keyword evidence="3" id="KW-1185">Reference proteome</keyword>
<dbReference type="InterPro" id="IPR003595">
    <property type="entry name" value="Tyr_Pase_cat"/>
</dbReference>
<dbReference type="SMART" id="SM00404">
    <property type="entry name" value="PTPc_motif"/>
    <property type="match status" value="1"/>
</dbReference>
<evidence type="ECO:0000313" key="2">
    <source>
        <dbReference type="EMBL" id="GBP31767.1"/>
    </source>
</evidence>